<dbReference type="Pfam" id="PF03061">
    <property type="entry name" value="4HBT"/>
    <property type="match status" value="1"/>
</dbReference>
<dbReference type="Proteomes" id="UP000657574">
    <property type="component" value="Unassembled WGS sequence"/>
</dbReference>
<dbReference type="EMBL" id="BMQA01000023">
    <property type="protein sequence ID" value="GGJ38994.1"/>
    <property type="molecule type" value="Genomic_DNA"/>
</dbReference>
<dbReference type="InterPro" id="IPR004360">
    <property type="entry name" value="Glyas_Fos-R_dOase_dom"/>
</dbReference>
<dbReference type="Gene3D" id="3.10.180.10">
    <property type="entry name" value="2,3-Dihydroxybiphenyl 1,2-Dioxygenase, domain 1"/>
    <property type="match status" value="1"/>
</dbReference>
<reference evidence="9" key="2">
    <citation type="submission" date="2020-09" db="EMBL/GenBank/DDBJ databases">
        <authorList>
            <person name="Sun Q."/>
            <person name="Ohkuma M."/>
        </authorList>
    </citation>
    <scope>NUCLEOTIDE SEQUENCE</scope>
    <source>
        <strain evidence="9">JCM 3086</strain>
    </source>
</reference>
<reference evidence="9" key="1">
    <citation type="journal article" date="2014" name="Int. J. Syst. Evol. Microbiol.">
        <title>Complete genome sequence of Corynebacterium casei LMG S-19264T (=DSM 44701T), isolated from a smear-ripened cheese.</title>
        <authorList>
            <consortium name="US DOE Joint Genome Institute (JGI-PGF)"/>
            <person name="Walter F."/>
            <person name="Albersmeier A."/>
            <person name="Kalinowski J."/>
            <person name="Ruckert C."/>
        </authorList>
    </citation>
    <scope>NUCLEOTIDE SEQUENCE</scope>
    <source>
        <strain evidence="9">JCM 3086</strain>
    </source>
</reference>
<evidence type="ECO:0000256" key="5">
    <source>
        <dbReference type="ARBA" id="ARBA00038894"/>
    </source>
</evidence>
<dbReference type="GO" id="GO:0047617">
    <property type="term" value="F:fatty acyl-CoA hydrolase activity"/>
    <property type="evidence" value="ECO:0007669"/>
    <property type="project" value="UniProtKB-EC"/>
</dbReference>
<protein>
    <recommendedName>
        <fullName evidence="6">Medium/long-chain acyl-CoA thioesterase YigI</fullName>
        <ecNumber evidence="5">3.1.2.20</ecNumber>
    </recommendedName>
</protein>
<evidence type="ECO:0000256" key="7">
    <source>
        <dbReference type="ARBA" id="ARBA00048062"/>
    </source>
</evidence>
<dbReference type="InterPro" id="IPR029068">
    <property type="entry name" value="Glyas_Bleomycin-R_OHBP_Dase"/>
</dbReference>
<dbReference type="InterPro" id="IPR003736">
    <property type="entry name" value="PAAI_dom"/>
</dbReference>
<dbReference type="Pfam" id="PF00903">
    <property type="entry name" value="Glyoxalase"/>
    <property type="match status" value="1"/>
</dbReference>
<dbReference type="InterPro" id="IPR037523">
    <property type="entry name" value="VOC_core"/>
</dbReference>
<organism evidence="9 10">
    <name type="scientific">Streptomyces brasiliensis</name>
    <dbReference type="NCBI Taxonomy" id="1954"/>
    <lineage>
        <taxon>Bacteria</taxon>
        <taxon>Bacillati</taxon>
        <taxon>Actinomycetota</taxon>
        <taxon>Actinomycetes</taxon>
        <taxon>Kitasatosporales</taxon>
        <taxon>Streptomycetaceae</taxon>
        <taxon>Streptomyces</taxon>
    </lineage>
</organism>
<accession>A0A917L235</accession>
<dbReference type="AlphaFoldDB" id="A0A917L235"/>
<dbReference type="EC" id="3.1.2.20" evidence="5"/>
<keyword evidence="10" id="KW-1185">Reference proteome</keyword>
<evidence type="ECO:0000256" key="2">
    <source>
        <dbReference type="ARBA" id="ARBA00035880"/>
    </source>
</evidence>
<name>A0A917L235_9ACTN</name>
<comment type="catalytic activity">
    <reaction evidence="7">
        <text>a medium-chain fatty acyl-CoA + H2O = a medium-chain fatty acid + CoA + H(+)</text>
        <dbReference type="Rhea" id="RHEA:68184"/>
        <dbReference type="ChEBI" id="CHEBI:15377"/>
        <dbReference type="ChEBI" id="CHEBI:15378"/>
        <dbReference type="ChEBI" id="CHEBI:57287"/>
        <dbReference type="ChEBI" id="CHEBI:59558"/>
        <dbReference type="ChEBI" id="CHEBI:90546"/>
    </reaction>
</comment>
<keyword evidence="1" id="KW-0378">Hydrolase</keyword>
<gene>
    <name evidence="9" type="ORF">GCM10010121_057640</name>
</gene>
<dbReference type="InterPro" id="IPR029069">
    <property type="entry name" value="HotDog_dom_sf"/>
</dbReference>
<evidence type="ECO:0000259" key="8">
    <source>
        <dbReference type="PROSITE" id="PS51819"/>
    </source>
</evidence>
<proteinExistence type="inferred from homology"/>
<sequence>MTDVLDLDIARKTLAAQPFSVLLGARLTAFGGGEATLELDIREELLQHYGFLHGGVLGYAADNTLTFAAGSILGPRLITAGYSIDYVRPAAGEVLRAHAHVVRAGRTLAVCRCDLSTTDAAGTEKLCAVAQGTIAVADHAKGWSERRPARPADQRSREMSVRRVVPDLRATDLPQSTEFYEALGLREVMDLGWIATLASPGNPTAQLSLMTADRTAPVAPDLSIEVEDVDAAYEAMRTRGADIVHPLTDEAWGVRRFFVRDPDGRVVNVLSHRR</sequence>
<comment type="catalytic activity">
    <reaction evidence="2">
        <text>a fatty acyl-CoA + H2O = a fatty acid + CoA + H(+)</text>
        <dbReference type="Rhea" id="RHEA:16781"/>
        <dbReference type="ChEBI" id="CHEBI:15377"/>
        <dbReference type="ChEBI" id="CHEBI:15378"/>
        <dbReference type="ChEBI" id="CHEBI:28868"/>
        <dbReference type="ChEBI" id="CHEBI:57287"/>
        <dbReference type="ChEBI" id="CHEBI:77636"/>
        <dbReference type="EC" id="3.1.2.20"/>
    </reaction>
</comment>
<evidence type="ECO:0000313" key="10">
    <source>
        <dbReference type="Proteomes" id="UP000657574"/>
    </source>
</evidence>
<evidence type="ECO:0000256" key="3">
    <source>
        <dbReference type="ARBA" id="ARBA00036002"/>
    </source>
</evidence>
<comment type="caution">
    <text evidence="9">The sequence shown here is derived from an EMBL/GenBank/DDBJ whole genome shotgun (WGS) entry which is preliminary data.</text>
</comment>
<dbReference type="SUPFAM" id="SSF54637">
    <property type="entry name" value="Thioesterase/thiol ester dehydrase-isomerase"/>
    <property type="match status" value="1"/>
</dbReference>
<feature type="domain" description="VOC" evidence="8">
    <location>
        <begin position="160"/>
        <end position="272"/>
    </location>
</feature>
<comment type="catalytic activity">
    <reaction evidence="3">
        <text>a long-chain fatty acyl-CoA + H2O = a long-chain fatty acid + CoA + H(+)</text>
        <dbReference type="Rhea" id="RHEA:67680"/>
        <dbReference type="ChEBI" id="CHEBI:15377"/>
        <dbReference type="ChEBI" id="CHEBI:15378"/>
        <dbReference type="ChEBI" id="CHEBI:57287"/>
        <dbReference type="ChEBI" id="CHEBI:57560"/>
        <dbReference type="ChEBI" id="CHEBI:83139"/>
    </reaction>
</comment>
<dbReference type="CDD" id="cd03443">
    <property type="entry name" value="PaaI_thioesterase"/>
    <property type="match status" value="1"/>
</dbReference>
<dbReference type="InterPro" id="IPR006683">
    <property type="entry name" value="Thioestr_dom"/>
</dbReference>
<dbReference type="SUPFAM" id="SSF54593">
    <property type="entry name" value="Glyoxalase/Bleomycin resistance protein/Dihydroxybiphenyl dioxygenase"/>
    <property type="match status" value="1"/>
</dbReference>
<evidence type="ECO:0000256" key="1">
    <source>
        <dbReference type="ARBA" id="ARBA00022801"/>
    </source>
</evidence>
<dbReference type="Gene3D" id="3.10.129.10">
    <property type="entry name" value="Hotdog Thioesterase"/>
    <property type="match status" value="1"/>
</dbReference>
<evidence type="ECO:0000256" key="6">
    <source>
        <dbReference type="ARBA" id="ARBA00040062"/>
    </source>
</evidence>
<dbReference type="NCBIfam" id="TIGR00369">
    <property type="entry name" value="unchar_dom_1"/>
    <property type="match status" value="1"/>
</dbReference>
<dbReference type="PANTHER" id="PTHR43240">
    <property type="entry name" value="1,4-DIHYDROXY-2-NAPHTHOYL-COA THIOESTERASE 1"/>
    <property type="match status" value="1"/>
</dbReference>
<comment type="similarity">
    <text evidence="4">Belongs to the YigI thioesterase family.</text>
</comment>
<dbReference type="PANTHER" id="PTHR43240:SF20">
    <property type="entry name" value="MEDIUM_LONG-CHAIN ACYL-COA THIOESTERASE YIGI"/>
    <property type="match status" value="1"/>
</dbReference>
<dbReference type="PROSITE" id="PS51819">
    <property type="entry name" value="VOC"/>
    <property type="match status" value="1"/>
</dbReference>
<evidence type="ECO:0000313" key="9">
    <source>
        <dbReference type="EMBL" id="GGJ38994.1"/>
    </source>
</evidence>
<evidence type="ECO:0000256" key="4">
    <source>
        <dbReference type="ARBA" id="ARBA00038381"/>
    </source>
</evidence>